<dbReference type="Gene3D" id="3.30.43.10">
    <property type="entry name" value="Uridine Diphospho-n-acetylenolpyruvylglucosamine Reductase, domain 2"/>
    <property type="match status" value="1"/>
</dbReference>
<dbReference type="InterPro" id="IPR051312">
    <property type="entry name" value="Diverse_Substr_Oxidored"/>
</dbReference>
<evidence type="ECO:0000256" key="2">
    <source>
        <dbReference type="ARBA" id="ARBA00023002"/>
    </source>
</evidence>
<evidence type="ECO:0000256" key="1">
    <source>
        <dbReference type="ARBA" id="ARBA00022630"/>
    </source>
</evidence>
<dbReference type="Gene3D" id="3.30.390.50">
    <property type="entry name" value="CO dehydrogenase flavoprotein, C-terminal domain"/>
    <property type="match status" value="1"/>
</dbReference>
<dbReference type="GO" id="GO:0071949">
    <property type="term" value="F:FAD binding"/>
    <property type="evidence" value="ECO:0007669"/>
    <property type="project" value="InterPro"/>
</dbReference>
<dbReference type="PANTHER" id="PTHR42659">
    <property type="entry name" value="XANTHINE DEHYDROGENASE SUBUNIT C-RELATED"/>
    <property type="match status" value="1"/>
</dbReference>
<reference evidence="4 5" key="1">
    <citation type="submission" date="2017-02" db="EMBL/GenBank/DDBJ databases">
        <authorList>
            <person name="Peterson S.W."/>
        </authorList>
    </citation>
    <scope>NUCLEOTIDE SEQUENCE [LARGE SCALE GENOMIC DNA]</scope>
    <source>
        <strain evidence="4 5">M1</strain>
    </source>
</reference>
<dbReference type="PANTHER" id="PTHR42659:SF9">
    <property type="entry name" value="XANTHINE DEHYDROGENASE FAD-BINDING SUBUNIT XDHB-RELATED"/>
    <property type="match status" value="1"/>
</dbReference>
<dbReference type="InterPro" id="IPR016166">
    <property type="entry name" value="FAD-bd_PCMH"/>
</dbReference>
<dbReference type="Pfam" id="PF00941">
    <property type="entry name" value="FAD_binding_5"/>
    <property type="match status" value="1"/>
</dbReference>
<dbReference type="InterPro" id="IPR016169">
    <property type="entry name" value="FAD-bd_PCMH_sub2"/>
</dbReference>
<keyword evidence="2" id="KW-0560">Oxidoreductase</keyword>
<accession>A0A1T5M5Q8</accession>
<organism evidence="4 5">
    <name type="scientific">Maledivibacter halophilus</name>
    <dbReference type="NCBI Taxonomy" id="36842"/>
    <lineage>
        <taxon>Bacteria</taxon>
        <taxon>Bacillati</taxon>
        <taxon>Bacillota</taxon>
        <taxon>Clostridia</taxon>
        <taxon>Peptostreptococcales</taxon>
        <taxon>Caminicellaceae</taxon>
        <taxon>Maledivibacter</taxon>
    </lineage>
</organism>
<dbReference type="RefSeq" id="WP_079493846.1">
    <property type="nucleotide sequence ID" value="NZ_FUZT01000010.1"/>
</dbReference>
<keyword evidence="5" id="KW-1185">Reference proteome</keyword>
<dbReference type="Gene3D" id="3.30.465.10">
    <property type="match status" value="1"/>
</dbReference>
<keyword evidence="1" id="KW-0285">Flavoprotein</keyword>
<name>A0A1T5M5Q8_9FIRM</name>
<sequence>MNEMSVKTPENLQELINCLKDIHEDTWLISGGTDLIIQLRKRNIFSGVIIDLMGIKELDYIREEEKFIKIGSATTLTRISENEIVKKYAPALQRGASRVGSTQIRNRGTIAGNIANSSPCADTVPPLMAMGGLVRVANGKGNIEEKTLDEVIIGSGKNNLKKDEAIIEIVVPKIKKNYNSAFTKLGSRRAVTISKINAAAVIKFNYEREIVEKARVFLGALGAKTFRSQIAEKALINKKPSKQLLTDFSNALTKQVDMAIEGRKSRPYKREAIKGVAHDIYLQLFEDKALGGSQ</sequence>
<dbReference type="EMBL" id="FUZT01000010">
    <property type="protein sequence ID" value="SKC83158.1"/>
    <property type="molecule type" value="Genomic_DNA"/>
</dbReference>
<dbReference type="Pfam" id="PF03450">
    <property type="entry name" value="CO_deh_flav_C"/>
    <property type="match status" value="1"/>
</dbReference>
<dbReference type="SUPFAM" id="SSF55447">
    <property type="entry name" value="CO dehydrogenase flavoprotein C-terminal domain-like"/>
    <property type="match status" value="1"/>
</dbReference>
<dbReference type="Proteomes" id="UP000190285">
    <property type="component" value="Unassembled WGS sequence"/>
</dbReference>
<dbReference type="InterPro" id="IPR036683">
    <property type="entry name" value="CO_DH_flav_C_dom_sf"/>
</dbReference>
<dbReference type="AlphaFoldDB" id="A0A1T5M5Q8"/>
<dbReference type="InterPro" id="IPR036318">
    <property type="entry name" value="FAD-bd_PCMH-like_sf"/>
</dbReference>
<dbReference type="OrthoDB" id="9789842at2"/>
<dbReference type="InterPro" id="IPR005107">
    <property type="entry name" value="CO_DH_flav_C"/>
</dbReference>
<evidence type="ECO:0000313" key="5">
    <source>
        <dbReference type="Proteomes" id="UP000190285"/>
    </source>
</evidence>
<gene>
    <name evidence="4" type="ORF">SAMN02194393_03832</name>
</gene>
<feature type="domain" description="FAD-binding PCMH-type" evidence="3">
    <location>
        <begin position="1"/>
        <end position="176"/>
    </location>
</feature>
<dbReference type="GO" id="GO:0016491">
    <property type="term" value="F:oxidoreductase activity"/>
    <property type="evidence" value="ECO:0007669"/>
    <property type="project" value="UniProtKB-KW"/>
</dbReference>
<dbReference type="SMART" id="SM01092">
    <property type="entry name" value="CO_deh_flav_C"/>
    <property type="match status" value="1"/>
</dbReference>
<dbReference type="InterPro" id="IPR016167">
    <property type="entry name" value="FAD-bd_PCMH_sub1"/>
</dbReference>
<dbReference type="STRING" id="36842.SAMN02194393_03832"/>
<evidence type="ECO:0000313" key="4">
    <source>
        <dbReference type="EMBL" id="SKC83158.1"/>
    </source>
</evidence>
<dbReference type="InterPro" id="IPR002346">
    <property type="entry name" value="Mopterin_DH_FAD-bd"/>
</dbReference>
<proteinExistence type="predicted"/>
<dbReference type="SUPFAM" id="SSF56176">
    <property type="entry name" value="FAD-binding/transporter-associated domain-like"/>
    <property type="match status" value="1"/>
</dbReference>
<dbReference type="PROSITE" id="PS51387">
    <property type="entry name" value="FAD_PCMH"/>
    <property type="match status" value="1"/>
</dbReference>
<evidence type="ECO:0000259" key="3">
    <source>
        <dbReference type="PROSITE" id="PS51387"/>
    </source>
</evidence>
<protein>
    <submittedName>
        <fullName evidence="4">Carbon-monoxide dehydrogenase medium subunit</fullName>
    </submittedName>
</protein>